<keyword evidence="2" id="KW-1185">Reference proteome</keyword>
<dbReference type="EMBL" id="MU004186">
    <property type="protein sequence ID" value="KAF2497826.1"/>
    <property type="molecule type" value="Genomic_DNA"/>
</dbReference>
<dbReference type="AlphaFoldDB" id="A0A6A6QZX3"/>
<evidence type="ECO:0000313" key="2">
    <source>
        <dbReference type="Proteomes" id="UP000799750"/>
    </source>
</evidence>
<name>A0A6A6QZX3_9PEZI</name>
<sequence>MSSSKKGVKGPKAGYFGSIAGIPEIHADDSAMFIDSISNFSDEPSSYETDTTERLGSPPLGQTLLHGFCECPSPTSTGCNTHSCECFKSRGPCGGFCACKDCCNIFNIEKKFFEDEDMRYTPCFVDWVRRRKYKVDLQDPELRERLRCKLFNIHPRTGTIKPLPPLPSEALWKPEYILASRPLLREALWSPPKNSVPLPPLFNSDMQGDPGANKPLFSSETLDEEVMMLAQRWLEPEVERTEILRKLFRAGLGQGENAHYFSFCKGKNGVWVDKNEVEHCSACRSCVKPGHLCWGEACQKKNLKMKSQG</sequence>
<protein>
    <recommendedName>
        <fullName evidence="3">Tesmin/TSO1-like CXC domain-containing protein</fullName>
    </recommendedName>
</protein>
<evidence type="ECO:0000313" key="1">
    <source>
        <dbReference type="EMBL" id="KAF2497826.1"/>
    </source>
</evidence>
<organism evidence="1 2">
    <name type="scientific">Lophium mytilinum</name>
    <dbReference type="NCBI Taxonomy" id="390894"/>
    <lineage>
        <taxon>Eukaryota</taxon>
        <taxon>Fungi</taxon>
        <taxon>Dikarya</taxon>
        <taxon>Ascomycota</taxon>
        <taxon>Pezizomycotina</taxon>
        <taxon>Dothideomycetes</taxon>
        <taxon>Pleosporomycetidae</taxon>
        <taxon>Mytilinidiales</taxon>
        <taxon>Mytilinidiaceae</taxon>
        <taxon>Lophium</taxon>
    </lineage>
</organism>
<evidence type="ECO:0008006" key="3">
    <source>
        <dbReference type="Google" id="ProtNLM"/>
    </source>
</evidence>
<accession>A0A6A6QZX3</accession>
<proteinExistence type="predicted"/>
<gene>
    <name evidence="1" type="ORF">BU16DRAFT_559555</name>
</gene>
<dbReference type="Proteomes" id="UP000799750">
    <property type="component" value="Unassembled WGS sequence"/>
</dbReference>
<reference evidence="1" key="1">
    <citation type="journal article" date="2020" name="Stud. Mycol.">
        <title>101 Dothideomycetes genomes: a test case for predicting lifestyles and emergence of pathogens.</title>
        <authorList>
            <person name="Haridas S."/>
            <person name="Albert R."/>
            <person name="Binder M."/>
            <person name="Bloem J."/>
            <person name="Labutti K."/>
            <person name="Salamov A."/>
            <person name="Andreopoulos B."/>
            <person name="Baker S."/>
            <person name="Barry K."/>
            <person name="Bills G."/>
            <person name="Bluhm B."/>
            <person name="Cannon C."/>
            <person name="Castanera R."/>
            <person name="Culley D."/>
            <person name="Daum C."/>
            <person name="Ezra D."/>
            <person name="Gonzalez J."/>
            <person name="Henrissat B."/>
            <person name="Kuo A."/>
            <person name="Liang C."/>
            <person name="Lipzen A."/>
            <person name="Lutzoni F."/>
            <person name="Magnuson J."/>
            <person name="Mondo S."/>
            <person name="Nolan M."/>
            <person name="Ohm R."/>
            <person name="Pangilinan J."/>
            <person name="Park H.-J."/>
            <person name="Ramirez L."/>
            <person name="Alfaro M."/>
            <person name="Sun H."/>
            <person name="Tritt A."/>
            <person name="Yoshinaga Y."/>
            <person name="Zwiers L.-H."/>
            <person name="Turgeon B."/>
            <person name="Goodwin S."/>
            <person name="Spatafora J."/>
            <person name="Crous P."/>
            <person name="Grigoriev I."/>
        </authorList>
    </citation>
    <scope>NUCLEOTIDE SEQUENCE</scope>
    <source>
        <strain evidence="1">CBS 269.34</strain>
    </source>
</reference>